<keyword evidence="3" id="KW-1185">Reference proteome</keyword>
<protein>
    <recommendedName>
        <fullName evidence="4">YtxH-like protein</fullName>
    </recommendedName>
</protein>
<feature type="compositionally biased region" description="Low complexity" evidence="1">
    <location>
        <begin position="99"/>
        <end position="114"/>
    </location>
</feature>
<accession>A0A1H1RU99</accession>
<evidence type="ECO:0008006" key="4">
    <source>
        <dbReference type="Google" id="ProtNLM"/>
    </source>
</evidence>
<dbReference type="EMBL" id="LT629758">
    <property type="protein sequence ID" value="SDS39283.1"/>
    <property type="molecule type" value="Genomic_DNA"/>
</dbReference>
<sequence>MGILKLAAGVAVGYVLGSRAGREKYESIAASARKAAAHPRFVEAQEKAKALIGTGTDKVNAKLHSAAESTRPTPAPYSATTTPPTPAPTPRAEVTKPLAPATTSSRTRTTTPTTEFGASTDRPL</sequence>
<gene>
    <name evidence="2" type="ORF">SAMN04489716_0687</name>
</gene>
<evidence type="ECO:0000313" key="2">
    <source>
        <dbReference type="EMBL" id="SDS39283.1"/>
    </source>
</evidence>
<feature type="region of interest" description="Disordered" evidence="1">
    <location>
        <begin position="64"/>
        <end position="124"/>
    </location>
</feature>
<proteinExistence type="predicted"/>
<name>A0A1H1RU99_9ACTN</name>
<dbReference type="AlphaFoldDB" id="A0A1H1RU99"/>
<dbReference type="STRING" id="113562.SAMN04489716_0687"/>
<evidence type="ECO:0000256" key="1">
    <source>
        <dbReference type="SAM" id="MobiDB-lite"/>
    </source>
</evidence>
<organism evidence="2 3">
    <name type="scientific">Actinoplanes derwentensis</name>
    <dbReference type="NCBI Taxonomy" id="113562"/>
    <lineage>
        <taxon>Bacteria</taxon>
        <taxon>Bacillati</taxon>
        <taxon>Actinomycetota</taxon>
        <taxon>Actinomycetes</taxon>
        <taxon>Micromonosporales</taxon>
        <taxon>Micromonosporaceae</taxon>
        <taxon>Actinoplanes</taxon>
    </lineage>
</organism>
<dbReference type="RefSeq" id="WP_092541488.1">
    <property type="nucleotide sequence ID" value="NZ_BOMJ01000016.1"/>
</dbReference>
<reference evidence="2 3" key="1">
    <citation type="submission" date="2016-10" db="EMBL/GenBank/DDBJ databases">
        <authorList>
            <person name="de Groot N.N."/>
        </authorList>
    </citation>
    <scope>NUCLEOTIDE SEQUENCE [LARGE SCALE GENOMIC DNA]</scope>
    <source>
        <strain evidence="2 3">DSM 43941</strain>
    </source>
</reference>
<evidence type="ECO:0000313" key="3">
    <source>
        <dbReference type="Proteomes" id="UP000198688"/>
    </source>
</evidence>
<dbReference type="OrthoDB" id="5125216at2"/>
<feature type="compositionally biased region" description="Low complexity" evidence="1">
    <location>
        <begin position="69"/>
        <end position="82"/>
    </location>
</feature>
<dbReference type="Proteomes" id="UP000198688">
    <property type="component" value="Chromosome I"/>
</dbReference>